<dbReference type="UniPathway" id="UPA00085"/>
<comment type="similarity">
    <text evidence="10">Belongs to the PlsY family.</text>
</comment>
<proteinExistence type="inferred from homology"/>
<dbReference type="OrthoDB" id="9777124at2"/>
<keyword evidence="12" id="KW-1185">Reference proteome</keyword>
<sequence length="207" mass="22684">MVFASLTVLIAGYLIGCFLGSNIVHFLTGVNLKNTGSKNAGATNAVISLGWKYGILVVIIDIGKAILAILLVKNIFSNFYFTPDEIVILSYITGAAVILGHNFPFHMNFNGGKGTASLVGLLIAMGWKVGLLAIISFFAFAFIFNYLIVGVFQLYIILIIQAFNESTIIPAFISIILFIVAIFLHIENITRIREGKEPKMSLIYKRT</sequence>
<dbReference type="HAMAP" id="MF_01043">
    <property type="entry name" value="PlsY"/>
    <property type="match status" value="1"/>
</dbReference>
<evidence type="ECO:0000256" key="1">
    <source>
        <dbReference type="ARBA" id="ARBA00022475"/>
    </source>
</evidence>
<feature type="transmembrane region" description="Helical" evidence="10">
    <location>
        <begin position="129"/>
        <end position="162"/>
    </location>
</feature>
<reference evidence="12" key="1">
    <citation type="submission" date="2017-08" db="EMBL/GenBank/DDBJ databases">
        <authorList>
            <person name="Varghese N."/>
            <person name="Submissions S."/>
        </authorList>
    </citation>
    <scope>NUCLEOTIDE SEQUENCE [LARGE SCALE GENOMIC DNA]</scope>
    <source>
        <strain evidence="12">JC23</strain>
    </source>
</reference>
<feature type="transmembrane region" description="Helical" evidence="10">
    <location>
        <begin position="168"/>
        <end position="186"/>
    </location>
</feature>
<feature type="transmembrane region" description="Helical" evidence="10">
    <location>
        <begin position="88"/>
        <end position="109"/>
    </location>
</feature>
<dbReference type="GO" id="GO:0005886">
    <property type="term" value="C:plasma membrane"/>
    <property type="evidence" value="ECO:0007669"/>
    <property type="project" value="UniProtKB-SubCell"/>
</dbReference>
<keyword evidence="1 10" id="KW-1003">Cell membrane</keyword>
<dbReference type="RefSeq" id="WP_097150374.1">
    <property type="nucleotide sequence ID" value="NZ_OBQC01000012.1"/>
</dbReference>
<keyword evidence="6 10" id="KW-0443">Lipid metabolism</keyword>
<comment type="subcellular location">
    <subcellularLocation>
        <location evidence="10">Cell membrane</location>
        <topology evidence="10">Multi-pass membrane protein</topology>
    </subcellularLocation>
</comment>
<evidence type="ECO:0000256" key="7">
    <source>
        <dbReference type="ARBA" id="ARBA00023136"/>
    </source>
</evidence>
<feature type="transmembrane region" description="Helical" evidence="10">
    <location>
        <begin position="6"/>
        <end position="32"/>
    </location>
</feature>
<evidence type="ECO:0000256" key="5">
    <source>
        <dbReference type="ARBA" id="ARBA00022989"/>
    </source>
</evidence>
<keyword evidence="9 10" id="KW-1208">Phospholipid metabolism</keyword>
<dbReference type="Pfam" id="PF02660">
    <property type="entry name" value="G3P_acyltransf"/>
    <property type="match status" value="1"/>
</dbReference>
<evidence type="ECO:0000256" key="6">
    <source>
        <dbReference type="ARBA" id="ARBA00023098"/>
    </source>
</evidence>
<evidence type="ECO:0000256" key="4">
    <source>
        <dbReference type="ARBA" id="ARBA00022692"/>
    </source>
</evidence>
<keyword evidence="4 10" id="KW-0812">Transmembrane</keyword>
<evidence type="ECO:0000256" key="2">
    <source>
        <dbReference type="ARBA" id="ARBA00022516"/>
    </source>
</evidence>
<dbReference type="PANTHER" id="PTHR30309:SF0">
    <property type="entry name" value="GLYCEROL-3-PHOSPHATE ACYLTRANSFERASE-RELATED"/>
    <property type="match status" value="1"/>
</dbReference>
<name>A0A285UK71_9BACL</name>
<keyword evidence="11" id="KW-0012">Acyltransferase</keyword>
<comment type="pathway">
    <text evidence="10">Lipid metabolism; phospholipid metabolism.</text>
</comment>
<evidence type="ECO:0000256" key="8">
    <source>
        <dbReference type="ARBA" id="ARBA00023209"/>
    </source>
</evidence>
<comment type="catalytic activity">
    <reaction evidence="10">
        <text>an acyl phosphate + sn-glycerol 3-phosphate = a 1-acyl-sn-glycero-3-phosphate + phosphate</text>
        <dbReference type="Rhea" id="RHEA:34075"/>
        <dbReference type="ChEBI" id="CHEBI:43474"/>
        <dbReference type="ChEBI" id="CHEBI:57597"/>
        <dbReference type="ChEBI" id="CHEBI:57970"/>
        <dbReference type="ChEBI" id="CHEBI:59918"/>
        <dbReference type="EC" id="2.3.1.275"/>
    </reaction>
</comment>
<keyword evidence="7 10" id="KW-0472">Membrane</keyword>
<protein>
    <recommendedName>
        <fullName evidence="10">Glycerol-3-phosphate acyltransferase</fullName>
    </recommendedName>
    <alternativeName>
        <fullName evidence="10">Acyl-PO4 G3P acyltransferase</fullName>
    </alternativeName>
    <alternativeName>
        <fullName evidence="10">Acyl-phosphate--glycerol-3-phosphate acyltransferase</fullName>
    </alternativeName>
    <alternativeName>
        <fullName evidence="10">G3P acyltransferase</fullName>
        <shortName evidence="10">GPAT</shortName>
        <ecNumber evidence="10">2.3.1.275</ecNumber>
    </alternativeName>
    <alternativeName>
        <fullName evidence="10">Lysophosphatidic acid synthase</fullName>
        <shortName evidence="10">LPA synthase</shortName>
    </alternativeName>
</protein>
<dbReference type="AlphaFoldDB" id="A0A285UK71"/>
<dbReference type="GO" id="GO:0043772">
    <property type="term" value="F:acyl-phosphate glycerol-3-phosphate acyltransferase activity"/>
    <property type="evidence" value="ECO:0007669"/>
    <property type="project" value="UniProtKB-UniRule"/>
</dbReference>
<evidence type="ECO:0000256" key="9">
    <source>
        <dbReference type="ARBA" id="ARBA00023264"/>
    </source>
</evidence>
<dbReference type="PANTHER" id="PTHR30309">
    <property type="entry name" value="INNER MEMBRANE PROTEIN YGIH"/>
    <property type="match status" value="1"/>
</dbReference>
<dbReference type="SMART" id="SM01207">
    <property type="entry name" value="G3P_acyltransf"/>
    <property type="match status" value="1"/>
</dbReference>
<keyword evidence="3 10" id="KW-0808">Transferase</keyword>
<keyword evidence="2 10" id="KW-0444">Lipid biosynthesis</keyword>
<evidence type="ECO:0000313" key="11">
    <source>
        <dbReference type="EMBL" id="SOC42295.1"/>
    </source>
</evidence>
<comment type="function">
    <text evidence="10">Catalyzes the transfer of an acyl group from acyl-phosphate (acyl-PO(4)) to glycerol-3-phosphate (G3P) to form lysophosphatidic acid (LPA). This enzyme utilizes acyl-phosphate as fatty acyl donor, but not acyl-CoA or acyl-ACP.</text>
</comment>
<evidence type="ECO:0000256" key="3">
    <source>
        <dbReference type="ARBA" id="ARBA00022679"/>
    </source>
</evidence>
<keyword evidence="5 10" id="KW-1133">Transmembrane helix</keyword>
<evidence type="ECO:0000313" key="12">
    <source>
        <dbReference type="Proteomes" id="UP000219252"/>
    </source>
</evidence>
<feature type="transmembrane region" description="Helical" evidence="10">
    <location>
        <begin position="53"/>
        <end position="76"/>
    </location>
</feature>
<dbReference type="EC" id="2.3.1.275" evidence="10"/>
<comment type="subunit">
    <text evidence="10">Probably interacts with PlsX.</text>
</comment>
<dbReference type="EMBL" id="OBQC01000012">
    <property type="protein sequence ID" value="SOC42295.1"/>
    <property type="molecule type" value="Genomic_DNA"/>
</dbReference>
<gene>
    <name evidence="10" type="primary">plsY</name>
    <name evidence="11" type="ORF">SAMN05877842_11215</name>
</gene>
<accession>A0A285UK71</accession>
<organism evidence="11 12">
    <name type="scientific">Ureibacillus acetophenoni</name>
    <dbReference type="NCBI Taxonomy" id="614649"/>
    <lineage>
        <taxon>Bacteria</taxon>
        <taxon>Bacillati</taxon>
        <taxon>Bacillota</taxon>
        <taxon>Bacilli</taxon>
        <taxon>Bacillales</taxon>
        <taxon>Caryophanaceae</taxon>
        <taxon>Ureibacillus</taxon>
    </lineage>
</organism>
<dbReference type="GO" id="GO:0008654">
    <property type="term" value="P:phospholipid biosynthetic process"/>
    <property type="evidence" value="ECO:0007669"/>
    <property type="project" value="UniProtKB-UniRule"/>
</dbReference>
<dbReference type="Proteomes" id="UP000219252">
    <property type="component" value="Unassembled WGS sequence"/>
</dbReference>
<evidence type="ECO:0000256" key="10">
    <source>
        <dbReference type="HAMAP-Rule" id="MF_01043"/>
    </source>
</evidence>
<keyword evidence="8 10" id="KW-0594">Phospholipid biosynthesis</keyword>
<dbReference type="InterPro" id="IPR003811">
    <property type="entry name" value="G3P_acylTferase_PlsY"/>
</dbReference>